<dbReference type="Proteomes" id="UP000828390">
    <property type="component" value="Unassembled WGS sequence"/>
</dbReference>
<dbReference type="OrthoDB" id="6114002at2759"/>
<protein>
    <submittedName>
        <fullName evidence="2">Uncharacterized protein</fullName>
    </submittedName>
</protein>
<evidence type="ECO:0000313" key="2">
    <source>
        <dbReference type="EMBL" id="KAH3872025.1"/>
    </source>
</evidence>
<organism evidence="2 3">
    <name type="scientific">Dreissena polymorpha</name>
    <name type="common">Zebra mussel</name>
    <name type="synonym">Mytilus polymorpha</name>
    <dbReference type="NCBI Taxonomy" id="45954"/>
    <lineage>
        <taxon>Eukaryota</taxon>
        <taxon>Metazoa</taxon>
        <taxon>Spiralia</taxon>
        <taxon>Lophotrochozoa</taxon>
        <taxon>Mollusca</taxon>
        <taxon>Bivalvia</taxon>
        <taxon>Autobranchia</taxon>
        <taxon>Heteroconchia</taxon>
        <taxon>Euheterodonta</taxon>
        <taxon>Imparidentia</taxon>
        <taxon>Neoheterodontei</taxon>
        <taxon>Myida</taxon>
        <taxon>Dreissenoidea</taxon>
        <taxon>Dreissenidae</taxon>
        <taxon>Dreissena</taxon>
    </lineage>
</organism>
<accession>A0A9D4RMS8</accession>
<name>A0A9D4RMS8_DREPO</name>
<reference evidence="2" key="2">
    <citation type="submission" date="2020-11" db="EMBL/GenBank/DDBJ databases">
        <authorList>
            <person name="McCartney M.A."/>
            <person name="Auch B."/>
            <person name="Kono T."/>
            <person name="Mallez S."/>
            <person name="Becker A."/>
            <person name="Gohl D.M."/>
            <person name="Silverstein K.A.T."/>
            <person name="Koren S."/>
            <person name="Bechman K.B."/>
            <person name="Herman A."/>
            <person name="Abrahante J.E."/>
            <person name="Garbe J."/>
        </authorList>
    </citation>
    <scope>NUCLEOTIDE SEQUENCE</scope>
    <source>
        <strain evidence="2">Duluth1</strain>
        <tissue evidence="2">Whole animal</tissue>
    </source>
</reference>
<keyword evidence="3" id="KW-1185">Reference proteome</keyword>
<gene>
    <name evidence="2" type="ORF">DPMN_035238</name>
</gene>
<dbReference type="AlphaFoldDB" id="A0A9D4RMS8"/>
<evidence type="ECO:0000313" key="3">
    <source>
        <dbReference type="Proteomes" id="UP000828390"/>
    </source>
</evidence>
<reference evidence="2" key="1">
    <citation type="journal article" date="2019" name="bioRxiv">
        <title>The Genome of the Zebra Mussel, Dreissena polymorpha: A Resource for Invasive Species Research.</title>
        <authorList>
            <person name="McCartney M.A."/>
            <person name="Auch B."/>
            <person name="Kono T."/>
            <person name="Mallez S."/>
            <person name="Zhang Y."/>
            <person name="Obille A."/>
            <person name="Becker A."/>
            <person name="Abrahante J.E."/>
            <person name="Garbe J."/>
            <person name="Badalamenti J.P."/>
            <person name="Herman A."/>
            <person name="Mangelson H."/>
            <person name="Liachko I."/>
            <person name="Sullivan S."/>
            <person name="Sone E.D."/>
            <person name="Koren S."/>
            <person name="Silverstein K.A.T."/>
            <person name="Beckman K.B."/>
            <person name="Gohl D.M."/>
        </authorList>
    </citation>
    <scope>NUCLEOTIDE SEQUENCE</scope>
    <source>
        <strain evidence="2">Duluth1</strain>
        <tissue evidence="2">Whole animal</tissue>
    </source>
</reference>
<feature type="coiled-coil region" evidence="1">
    <location>
        <begin position="83"/>
        <end position="191"/>
    </location>
</feature>
<proteinExistence type="predicted"/>
<sequence>MSYEKTKVKDVYKGSTFDKAAYTAYEAVKAERDALKESEAVYKRKVLALEEDAENLLKSYQGIYAENKVLRSKVEHGPDAARIKTFRSEIRRLEEKVTAQRNDNNMLKDEIERLQKQLNSTSEDKKRIDEAFKIERGLHVDKTGSLEREKNELEEKIVKLERQIQEYEHRINNYENESDGLLNRYKDLKRDNLKMETKFKKQKDLIDEELRDTKDTSKEMAKEIIQLKTKLAKVQSGYTSVKLDYEAANKQIEYQNKELDVFKTQSSVLKRNASLTTREYNTMKEELRTVEEILDDTRKLGFETVFDERKDLRRKERKLIQRIDDLELQREELLKENQGLEEEVNECRRRMETAITEHQNLHFANNTLKRRVEILENANLELDRKSRFMFDTGKKGVVVTMGDENAKIAEKEKHSLFAKVRYLEQQNRRLVRKIHELENNDDFEENITVYSFRASRSKKDNIIHADMPALSGAGVRTSYRKKMKTAKSFPSSH</sequence>
<comment type="caution">
    <text evidence="2">The sequence shown here is derived from an EMBL/GenBank/DDBJ whole genome shotgun (WGS) entry which is preliminary data.</text>
</comment>
<dbReference type="Gene3D" id="1.10.287.1490">
    <property type="match status" value="1"/>
</dbReference>
<dbReference type="EMBL" id="JAIWYP010000002">
    <property type="protein sequence ID" value="KAH3872025.1"/>
    <property type="molecule type" value="Genomic_DNA"/>
</dbReference>
<evidence type="ECO:0000256" key="1">
    <source>
        <dbReference type="SAM" id="Coils"/>
    </source>
</evidence>
<keyword evidence="1" id="KW-0175">Coiled coil</keyword>
<feature type="coiled-coil region" evidence="1">
    <location>
        <begin position="280"/>
        <end position="385"/>
    </location>
</feature>